<dbReference type="Gene3D" id="1.10.10.10">
    <property type="entry name" value="Winged helix-like DNA-binding domain superfamily/Winged helix DNA-binding domain"/>
    <property type="match status" value="1"/>
</dbReference>
<dbReference type="InterPro" id="IPR002182">
    <property type="entry name" value="NB-ARC"/>
</dbReference>
<proteinExistence type="predicted"/>
<dbReference type="PANTHER" id="PTHR23155:SF1128">
    <property type="entry name" value="OS03G0849500 PROTEIN"/>
    <property type="match status" value="1"/>
</dbReference>
<dbReference type="GO" id="GO:0042742">
    <property type="term" value="P:defense response to bacterium"/>
    <property type="evidence" value="ECO:0007669"/>
    <property type="project" value="UniProtKB-ARBA"/>
</dbReference>
<dbReference type="GO" id="GO:0009626">
    <property type="term" value="P:plant-type hypersensitive response"/>
    <property type="evidence" value="ECO:0007669"/>
    <property type="project" value="UniProtKB-ARBA"/>
</dbReference>
<keyword evidence="2" id="KW-0611">Plant defense</keyword>
<evidence type="ECO:0000256" key="1">
    <source>
        <dbReference type="ARBA" id="ARBA00022737"/>
    </source>
</evidence>
<dbReference type="PRINTS" id="PR00364">
    <property type="entry name" value="DISEASERSIST"/>
</dbReference>
<evidence type="ECO:0008006" key="7">
    <source>
        <dbReference type="Google" id="ProtNLM"/>
    </source>
</evidence>
<protein>
    <recommendedName>
        <fullName evidence="7">NB-ARC domain-containing protein</fullName>
    </recommendedName>
</protein>
<reference evidence="5" key="2">
    <citation type="submission" date="2020-10" db="EMBL/GenBank/DDBJ databases">
        <authorList>
            <person name="Cooper E.A."/>
            <person name="Brenton Z.W."/>
            <person name="Flinn B.S."/>
            <person name="Jenkins J."/>
            <person name="Shu S."/>
            <person name="Flowers D."/>
            <person name="Luo F."/>
            <person name="Wang Y."/>
            <person name="Xia P."/>
            <person name="Barry K."/>
            <person name="Daum C."/>
            <person name="Lipzen A."/>
            <person name="Yoshinaga Y."/>
            <person name="Schmutz J."/>
            <person name="Saski C."/>
            <person name="Vermerris W."/>
            <person name="Kresovich S."/>
        </authorList>
    </citation>
    <scope>NUCLEOTIDE SEQUENCE</scope>
</reference>
<sequence>MGIPRGSTERGELDAAVAEGPPCCPREVWAPPAGPSAECSVRRRRAAIRGAKRGLHGEVSQKLPLRSLTRAGCGERTACRGGCTLATRRFAPPGRSERQPDPKLANKICNKSEKNLEEAQKTLQNELKGKRYFIVLDYVWNEDSDKWEKLKASLEHGGNGCAVLTTTRKEGVAKLMGTVKAHDIALLDAGVIKKIIETKAFGSQEKSPTELLVLVDGIVERCGGSPLAANALGSVLRGKTSPEEWKAVLSKSIAHNKEDKILPILKLSYDDLPSYMKQCFAFCAVYPKDTEIDMERLIQLWMANGFVPKEKDIRLETTGKHIFEELVSRSFFQDVKQVKGDSEKSVMWIGIALALHVKSMISCMMWHCLPWKMKLLP</sequence>
<reference evidence="5" key="1">
    <citation type="journal article" date="2019" name="BMC Genomics">
        <title>A new reference genome for Sorghum bicolor reveals high levels of sequence similarity between sweet and grain genotypes: implications for the genetics of sugar metabolism.</title>
        <authorList>
            <person name="Cooper E.A."/>
            <person name="Brenton Z.W."/>
            <person name="Flinn B.S."/>
            <person name="Jenkins J."/>
            <person name="Shu S."/>
            <person name="Flowers D."/>
            <person name="Luo F."/>
            <person name="Wang Y."/>
            <person name="Xia P."/>
            <person name="Barry K."/>
            <person name="Daum C."/>
            <person name="Lipzen A."/>
            <person name="Yoshinaga Y."/>
            <person name="Schmutz J."/>
            <person name="Saski C."/>
            <person name="Vermerris W."/>
            <person name="Kresovich S."/>
        </authorList>
    </citation>
    <scope>NUCLEOTIDE SEQUENCE</scope>
</reference>
<feature type="domain" description="Disease resistance protein winged helix" evidence="4">
    <location>
        <begin position="285"/>
        <end position="346"/>
    </location>
</feature>
<dbReference type="FunFam" id="1.10.10.10:FF:000322">
    <property type="entry name" value="Probable disease resistance protein At1g63360"/>
    <property type="match status" value="1"/>
</dbReference>
<dbReference type="InterPro" id="IPR027417">
    <property type="entry name" value="P-loop_NTPase"/>
</dbReference>
<dbReference type="PANTHER" id="PTHR23155">
    <property type="entry name" value="DISEASE RESISTANCE PROTEIN RP"/>
    <property type="match status" value="1"/>
</dbReference>
<dbReference type="GO" id="GO:0043531">
    <property type="term" value="F:ADP binding"/>
    <property type="evidence" value="ECO:0007669"/>
    <property type="project" value="InterPro"/>
</dbReference>
<evidence type="ECO:0000259" key="3">
    <source>
        <dbReference type="Pfam" id="PF00931"/>
    </source>
</evidence>
<organism evidence="5 6">
    <name type="scientific">Sorghum bicolor</name>
    <name type="common">Sorghum</name>
    <name type="synonym">Sorghum vulgare</name>
    <dbReference type="NCBI Taxonomy" id="4558"/>
    <lineage>
        <taxon>Eukaryota</taxon>
        <taxon>Viridiplantae</taxon>
        <taxon>Streptophyta</taxon>
        <taxon>Embryophyta</taxon>
        <taxon>Tracheophyta</taxon>
        <taxon>Spermatophyta</taxon>
        <taxon>Magnoliopsida</taxon>
        <taxon>Liliopsida</taxon>
        <taxon>Poales</taxon>
        <taxon>Poaceae</taxon>
        <taxon>PACMAD clade</taxon>
        <taxon>Panicoideae</taxon>
        <taxon>Andropogonodae</taxon>
        <taxon>Andropogoneae</taxon>
        <taxon>Sorghinae</taxon>
        <taxon>Sorghum</taxon>
    </lineage>
</organism>
<dbReference type="Gene3D" id="1.10.8.430">
    <property type="entry name" value="Helical domain of apoptotic protease-activating factors"/>
    <property type="match status" value="1"/>
</dbReference>
<dbReference type="Proteomes" id="UP000807115">
    <property type="component" value="Chromosome 3"/>
</dbReference>
<comment type="caution">
    <text evidence="5">The sequence shown here is derived from an EMBL/GenBank/DDBJ whole genome shotgun (WGS) entry which is preliminary data.</text>
</comment>
<name>A0A921UN14_SORBI</name>
<gene>
    <name evidence="5" type="ORF">BDA96_03G169800</name>
</gene>
<dbReference type="InterPro" id="IPR036388">
    <property type="entry name" value="WH-like_DNA-bd_sf"/>
</dbReference>
<keyword evidence="1" id="KW-0677">Repeat</keyword>
<feature type="domain" description="NB-ARC" evidence="3">
    <location>
        <begin position="110"/>
        <end position="201"/>
    </location>
</feature>
<evidence type="ECO:0000313" key="5">
    <source>
        <dbReference type="EMBL" id="KAG0537684.1"/>
    </source>
</evidence>
<evidence type="ECO:0000256" key="2">
    <source>
        <dbReference type="ARBA" id="ARBA00022821"/>
    </source>
</evidence>
<evidence type="ECO:0000313" key="6">
    <source>
        <dbReference type="Proteomes" id="UP000807115"/>
    </source>
</evidence>
<evidence type="ECO:0000259" key="4">
    <source>
        <dbReference type="Pfam" id="PF23559"/>
    </source>
</evidence>
<dbReference type="EMBL" id="CM027682">
    <property type="protein sequence ID" value="KAG0537684.1"/>
    <property type="molecule type" value="Genomic_DNA"/>
</dbReference>
<dbReference type="InterPro" id="IPR044974">
    <property type="entry name" value="Disease_R_plants"/>
</dbReference>
<dbReference type="Pfam" id="PF00931">
    <property type="entry name" value="NB-ARC"/>
    <property type="match status" value="1"/>
</dbReference>
<dbReference type="Gene3D" id="3.40.50.300">
    <property type="entry name" value="P-loop containing nucleotide triphosphate hydrolases"/>
    <property type="match status" value="1"/>
</dbReference>
<dbReference type="InterPro" id="IPR058922">
    <property type="entry name" value="WHD_DRP"/>
</dbReference>
<dbReference type="GO" id="GO:0002758">
    <property type="term" value="P:innate immune response-activating signaling pathway"/>
    <property type="evidence" value="ECO:0007669"/>
    <property type="project" value="UniProtKB-ARBA"/>
</dbReference>
<dbReference type="InterPro" id="IPR042197">
    <property type="entry name" value="Apaf_helical"/>
</dbReference>
<dbReference type="SUPFAM" id="SSF52540">
    <property type="entry name" value="P-loop containing nucleoside triphosphate hydrolases"/>
    <property type="match status" value="1"/>
</dbReference>
<dbReference type="AlphaFoldDB" id="A0A921UN14"/>
<dbReference type="Pfam" id="PF23559">
    <property type="entry name" value="WHD_DRP"/>
    <property type="match status" value="1"/>
</dbReference>
<accession>A0A921UN14</accession>